<dbReference type="PANTHER" id="PTHR43804">
    <property type="entry name" value="LD18447P"/>
    <property type="match status" value="1"/>
</dbReference>
<keyword evidence="7" id="KW-1185">Reference proteome</keyword>
<dbReference type="OrthoDB" id="2019491at2759"/>
<keyword evidence="3" id="KW-0648">Protein biosynthesis</keyword>
<dbReference type="Pfam" id="PF03462">
    <property type="entry name" value="PCRF"/>
    <property type="match status" value="1"/>
</dbReference>
<evidence type="ECO:0000256" key="4">
    <source>
        <dbReference type="SAM" id="MobiDB-lite"/>
    </source>
</evidence>
<dbReference type="SMART" id="SM00937">
    <property type="entry name" value="PCRF"/>
    <property type="match status" value="1"/>
</dbReference>
<dbReference type="InterPro" id="IPR000352">
    <property type="entry name" value="Pep_chain_release_fac_I"/>
</dbReference>
<reference evidence="6 7" key="2">
    <citation type="journal article" date="2017" name="Sci. Rep.">
        <title>Ant-infecting Ophiocordyceps genomes reveal a high diversity of potential behavioral manipulation genes and a possible major role for enterotoxins.</title>
        <authorList>
            <person name="de Bekker C."/>
            <person name="Ohm R.A."/>
            <person name="Evans H.C."/>
            <person name="Brachmann A."/>
            <person name="Hughes D.P."/>
        </authorList>
    </citation>
    <scope>NUCLEOTIDE SEQUENCE [LARGE SCALE GENOMIC DNA]</scope>
    <source>
        <strain evidence="6 7">SC16a</strain>
    </source>
</reference>
<comment type="caution">
    <text evidence="6">The sequence shown here is derived from an EMBL/GenBank/DDBJ whole genome shotgun (WGS) entry which is preliminary data.</text>
</comment>
<dbReference type="AlphaFoldDB" id="A0A2A9PEA5"/>
<dbReference type="Gene3D" id="6.10.140.1950">
    <property type="match status" value="1"/>
</dbReference>
<feature type="region of interest" description="Disordered" evidence="4">
    <location>
        <begin position="248"/>
        <end position="269"/>
    </location>
</feature>
<dbReference type="PROSITE" id="PS00745">
    <property type="entry name" value="RF_PROK_I"/>
    <property type="match status" value="1"/>
</dbReference>
<evidence type="ECO:0000256" key="3">
    <source>
        <dbReference type="ARBA" id="ARBA00022917"/>
    </source>
</evidence>
<dbReference type="EMBL" id="LAZP02000215">
    <property type="protein sequence ID" value="PFH59233.1"/>
    <property type="molecule type" value="Genomic_DNA"/>
</dbReference>
<dbReference type="STRING" id="268505.A0A2A9PEA5"/>
<dbReference type="InterPro" id="IPR045853">
    <property type="entry name" value="Pep_chain_release_fac_I_sf"/>
</dbReference>
<evidence type="ECO:0000313" key="7">
    <source>
        <dbReference type="Proteomes" id="UP000037136"/>
    </source>
</evidence>
<feature type="domain" description="Prokaryotic-type class I peptide chain release factors" evidence="5">
    <location>
        <begin position="284"/>
        <end position="300"/>
    </location>
</feature>
<dbReference type="FunFam" id="3.30.160.20:FF:000070">
    <property type="entry name" value="Related to MRF1-peptide chain release factor, mitochondrial"/>
    <property type="match status" value="1"/>
</dbReference>
<dbReference type="Gene3D" id="3.30.70.1660">
    <property type="match status" value="1"/>
</dbReference>
<sequence length="432" mass="47783">MLAAPWLCRSCVRALGHCHKRRFVRLVSHDAVSTTLAPSLLLRARGLSAEHAELRKTLEASFDASRAKRAGELERVATALRAWDEAREAMTELEAMARDPSQDEDIVVIARQELETERSKLDALERNLSVSLTPRHPFADLPCMIEFRPGPGGLEGRYFADSLFNMYKGLCARRGLRFNVVKYELSDAAGDHSSTLGESPLQEAVLEVRDAGSYDAFRSEAGMHRVQRIPGNDASGRVHTSAAAVWVLPSSREDGGGGSGNADSDDTDGDFYVDPTEVKIETMRAGGAGGQHVNKTESAIRMTHLPTGIVVSMQDNRSQQRNREQAWKVLRSRIASQRVEQREAEAARLRSSILAKAQITRGNKIRTYNYNQDRCTDHRASIDVHNLADVLQGGEMLDRVVEAAREWLVGVEIQGLIADEQAQQEKMAKARA</sequence>
<evidence type="ECO:0000256" key="1">
    <source>
        <dbReference type="ARBA" id="ARBA00010835"/>
    </source>
</evidence>
<evidence type="ECO:0000259" key="5">
    <source>
        <dbReference type="PROSITE" id="PS00745"/>
    </source>
</evidence>
<dbReference type="InterPro" id="IPR050057">
    <property type="entry name" value="Prokaryotic/Mito_RF"/>
</dbReference>
<reference evidence="6 7" key="1">
    <citation type="journal article" date="2015" name="BMC Genomics">
        <title>Gene expression during zombie ant biting behavior reflects the complexity underlying fungal parasitic behavioral manipulation.</title>
        <authorList>
            <person name="de Bekker C."/>
            <person name="Ohm R.A."/>
            <person name="Loreto R.G."/>
            <person name="Sebastian A."/>
            <person name="Albert I."/>
            <person name="Merrow M."/>
            <person name="Brachmann A."/>
            <person name="Hughes D.P."/>
        </authorList>
    </citation>
    <scope>NUCLEOTIDE SEQUENCE [LARGE SCALE GENOMIC DNA]</scope>
    <source>
        <strain evidence="6 7">SC16a</strain>
    </source>
</reference>
<dbReference type="GO" id="GO:0005739">
    <property type="term" value="C:mitochondrion"/>
    <property type="evidence" value="ECO:0007669"/>
    <property type="project" value="UniProtKB-ARBA"/>
</dbReference>
<evidence type="ECO:0000313" key="6">
    <source>
        <dbReference type="EMBL" id="PFH59233.1"/>
    </source>
</evidence>
<keyword evidence="2" id="KW-0488">Methylation</keyword>
<gene>
    <name evidence="6" type="ORF">XA68_12632</name>
</gene>
<proteinExistence type="inferred from homology"/>
<organism evidence="6 7">
    <name type="scientific">Ophiocordyceps unilateralis</name>
    <name type="common">Zombie-ant fungus</name>
    <name type="synonym">Torrubia unilateralis</name>
    <dbReference type="NCBI Taxonomy" id="268505"/>
    <lineage>
        <taxon>Eukaryota</taxon>
        <taxon>Fungi</taxon>
        <taxon>Dikarya</taxon>
        <taxon>Ascomycota</taxon>
        <taxon>Pezizomycotina</taxon>
        <taxon>Sordariomycetes</taxon>
        <taxon>Hypocreomycetidae</taxon>
        <taxon>Hypocreales</taxon>
        <taxon>Ophiocordycipitaceae</taxon>
        <taxon>Ophiocordyceps</taxon>
    </lineage>
</organism>
<comment type="similarity">
    <text evidence="1">Belongs to the prokaryotic/mitochondrial release factor family.</text>
</comment>
<dbReference type="Pfam" id="PF00472">
    <property type="entry name" value="RF-1"/>
    <property type="match status" value="1"/>
</dbReference>
<dbReference type="GO" id="GO:0032543">
    <property type="term" value="P:mitochondrial translation"/>
    <property type="evidence" value="ECO:0007669"/>
    <property type="project" value="UniProtKB-ARBA"/>
</dbReference>
<dbReference type="GO" id="GO:0003747">
    <property type="term" value="F:translation release factor activity"/>
    <property type="evidence" value="ECO:0007669"/>
    <property type="project" value="InterPro"/>
</dbReference>
<name>A0A2A9PEA5_OPHUN</name>
<dbReference type="Proteomes" id="UP000037136">
    <property type="component" value="Unassembled WGS sequence"/>
</dbReference>
<protein>
    <recommendedName>
        <fullName evidence="5">Prokaryotic-type class I peptide chain release factors domain-containing protein</fullName>
    </recommendedName>
</protein>
<accession>A0A2A9PEA5</accession>
<dbReference type="PANTHER" id="PTHR43804:SF7">
    <property type="entry name" value="LD18447P"/>
    <property type="match status" value="1"/>
</dbReference>
<dbReference type="Gene3D" id="3.30.160.20">
    <property type="match status" value="1"/>
</dbReference>
<dbReference type="SUPFAM" id="SSF75620">
    <property type="entry name" value="Release factor"/>
    <property type="match status" value="1"/>
</dbReference>
<evidence type="ECO:0000256" key="2">
    <source>
        <dbReference type="ARBA" id="ARBA00022481"/>
    </source>
</evidence>
<dbReference type="InterPro" id="IPR005139">
    <property type="entry name" value="PCRF"/>
</dbReference>